<protein>
    <submittedName>
        <fullName evidence="1">Uncharacterized protein</fullName>
    </submittedName>
</protein>
<dbReference type="EMBL" id="MU157825">
    <property type="protein sequence ID" value="KAF9535058.1"/>
    <property type="molecule type" value="Genomic_DNA"/>
</dbReference>
<gene>
    <name evidence="1" type="ORF">CPB83DRAFT_227140</name>
</gene>
<dbReference type="AlphaFoldDB" id="A0A9P6ES24"/>
<comment type="caution">
    <text evidence="1">The sequence shown here is derived from an EMBL/GenBank/DDBJ whole genome shotgun (WGS) entry which is preliminary data.</text>
</comment>
<name>A0A9P6ES24_9AGAR</name>
<evidence type="ECO:0000313" key="2">
    <source>
        <dbReference type="Proteomes" id="UP000807306"/>
    </source>
</evidence>
<keyword evidence="2" id="KW-1185">Reference proteome</keyword>
<reference evidence="1" key="1">
    <citation type="submission" date="2020-11" db="EMBL/GenBank/DDBJ databases">
        <authorList>
            <consortium name="DOE Joint Genome Institute"/>
            <person name="Ahrendt S."/>
            <person name="Riley R."/>
            <person name="Andreopoulos W."/>
            <person name="Labutti K."/>
            <person name="Pangilinan J."/>
            <person name="Ruiz-Duenas F.J."/>
            <person name="Barrasa J.M."/>
            <person name="Sanchez-Garcia M."/>
            <person name="Camarero S."/>
            <person name="Miyauchi S."/>
            <person name="Serrano A."/>
            <person name="Linde D."/>
            <person name="Babiker R."/>
            <person name="Drula E."/>
            <person name="Ayuso-Fernandez I."/>
            <person name="Pacheco R."/>
            <person name="Padilla G."/>
            <person name="Ferreira P."/>
            <person name="Barriuso J."/>
            <person name="Kellner H."/>
            <person name="Castanera R."/>
            <person name="Alfaro M."/>
            <person name="Ramirez L."/>
            <person name="Pisabarro A.G."/>
            <person name="Kuo A."/>
            <person name="Tritt A."/>
            <person name="Lipzen A."/>
            <person name="He G."/>
            <person name="Yan M."/>
            <person name="Ng V."/>
            <person name="Cullen D."/>
            <person name="Martin F."/>
            <person name="Rosso M.-N."/>
            <person name="Henrissat B."/>
            <person name="Hibbett D."/>
            <person name="Martinez A.T."/>
            <person name="Grigoriev I.V."/>
        </authorList>
    </citation>
    <scope>NUCLEOTIDE SEQUENCE</scope>
    <source>
        <strain evidence="1">CBS 506.95</strain>
    </source>
</reference>
<organism evidence="1 2">
    <name type="scientific">Crepidotus variabilis</name>
    <dbReference type="NCBI Taxonomy" id="179855"/>
    <lineage>
        <taxon>Eukaryota</taxon>
        <taxon>Fungi</taxon>
        <taxon>Dikarya</taxon>
        <taxon>Basidiomycota</taxon>
        <taxon>Agaricomycotina</taxon>
        <taxon>Agaricomycetes</taxon>
        <taxon>Agaricomycetidae</taxon>
        <taxon>Agaricales</taxon>
        <taxon>Agaricineae</taxon>
        <taxon>Crepidotaceae</taxon>
        <taxon>Crepidotus</taxon>
    </lineage>
</organism>
<accession>A0A9P6ES24</accession>
<evidence type="ECO:0000313" key="1">
    <source>
        <dbReference type="EMBL" id="KAF9535058.1"/>
    </source>
</evidence>
<sequence length="61" mass="7270">MLFPVECNKHTIFFIQVAPPDFILFESKRKQADEQMPDHFLDLRFILFRHLSLESVHLVLA</sequence>
<dbReference type="Proteomes" id="UP000807306">
    <property type="component" value="Unassembled WGS sequence"/>
</dbReference>
<dbReference type="OrthoDB" id="3254408at2759"/>
<proteinExistence type="predicted"/>